<evidence type="ECO:0000313" key="1">
    <source>
        <dbReference type="EMBL" id="KMJ43868.1"/>
    </source>
</evidence>
<name>A0A0J5FNM0_9GAMM</name>
<organism evidence="1 2">
    <name type="scientific">Xenorhabdus khoisanae</name>
    <dbReference type="NCBI Taxonomy" id="880157"/>
    <lineage>
        <taxon>Bacteria</taxon>
        <taxon>Pseudomonadati</taxon>
        <taxon>Pseudomonadota</taxon>
        <taxon>Gammaproteobacteria</taxon>
        <taxon>Enterobacterales</taxon>
        <taxon>Morganellaceae</taxon>
        <taxon>Xenorhabdus</taxon>
    </lineage>
</organism>
<evidence type="ECO:0000313" key="2">
    <source>
        <dbReference type="Proteomes" id="UP000036277"/>
    </source>
</evidence>
<protein>
    <submittedName>
        <fullName evidence="1">Uncharacterized protein</fullName>
    </submittedName>
</protein>
<dbReference type="AlphaFoldDB" id="A0A0J5FNM0"/>
<sequence length="70" mass="8186">MKNNKEEGSSNIWIEKNKNGYIYYDPKLDESKITNVLISQNNSWVKYLNGEMEYNTDSAGYRPIFNTADK</sequence>
<dbReference type="PATRIC" id="fig|880157.4.peg.3724"/>
<dbReference type="RefSeq" id="WP_047964627.1">
    <property type="nucleotide sequence ID" value="NZ_CAWMBG010000138.1"/>
</dbReference>
<comment type="caution">
    <text evidence="1">The sequence shown here is derived from an EMBL/GenBank/DDBJ whole genome shotgun (WGS) entry which is preliminary data.</text>
</comment>
<gene>
    <name evidence="1" type="ORF">AB204_17350</name>
</gene>
<dbReference type="STRING" id="880157.AB204_17350"/>
<proteinExistence type="predicted"/>
<keyword evidence="2" id="KW-1185">Reference proteome</keyword>
<dbReference type="Proteomes" id="UP000036277">
    <property type="component" value="Unassembled WGS sequence"/>
</dbReference>
<dbReference type="EMBL" id="LFCV01000138">
    <property type="protein sequence ID" value="KMJ43868.1"/>
    <property type="molecule type" value="Genomic_DNA"/>
</dbReference>
<dbReference type="OrthoDB" id="6460503at2"/>
<reference evidence="1 2" key="1">
    <citation type="submission" date="2015-06" db="EMBL/GenBank/DDBJ databases">
        <title>Draft Whole-Genome Sequence of the Entomopathogenic Bacterium Xenorhabdus khoisanae.</title>
        <authorList>
            <person name="Naidoo S."/>
            <person name="Featherston J."/>
            <person name="Gray V.M."/>
        </authorList>
    </citation>
    <scope>NUCLEOTIDE SEQUENCE [LARGE SCALE GENOMIC DNA]</scope>
    <source>
        <strain evidence="1 2">MCB</strain>
    </source>
</reference>
<accession>A0A0J5FNM0</accession>